<dbReference type="GO" id="GO:0005975">
    <property type="term" value="P:carbohydrate metabolic process"/>
    <property type="evidence" value="ECO:0007669"/>
    <property type="project" value="InterPro"/>
</dbReference>
<gene>
    <name evidence="4" type="ORF">FBFR_15285</name>
</gene>
<evidence type="ECO:0000256" key="1">
    <source>
        <dbReference type="SAM" id="SignalP"/>
    </source>
</evidence>
<dbReference type="Gene3D" id="2.60.120.260">
    <property type="entry name" value="Galactose-binding domain-like"/>
    <property type="match status" value="1"/>
</dbReference>
<proteinExistence type="predicted"/>
<dbReference type="SUPFAM" id="SSF49785">
    <property type="entry name" value="Galactose-binding domain-like"/>
    <property type="match status" value="1"/>
</dbReference>
<reference evidence="4 5" key="1">
    <citation type="submission" date="2016-03" db="EMBL/GenBank/DDBJ databases">
        <title>Draft genome sequence of Flavobacterium fryxellicola DSM 16209.</title>
        <authorList>
            <person name="Shin S.-K."/>
            <person name="Yi H."/>
        </authorList>
    </citation>
    <scope>NUCLEOTIDE SEQUENCE [LARGE SCALE GENOMIC DNA]</scope>
    <source>
        <strain evidence="4 5">DSM 16209</strain>
    </source>
</reference>
<feature type="domain" description="Non-reducing end beta-L-arabinofuranosidase-like GH127 catalytic" evidence="2">
    <location>
        <begin position="330"/>
        <end position="646"/>
    </location>
</feature>
<dbReference type="InterPro" id="IPR049174">
    <property type="entry name" value="Beta-AFase-like"/>
</dbReference>
<dbReference type="InterPro" id="IPR049046">
    <property type="entry name" value="Beta-AFase-like_GH127_middle"/>
</dbReference>
<feature type="chain" id="PRO_5007892875" description="Six-hairpin glycosidase" evidence="1">
    <location>
        <begin position="21"/>
        <end position="852"/>
    </location>
</feature>
<dbReference type="InterPro" id="IPR012878">
    <property type="entry name" value="Beta-AFase-like_GH127_cat"/>
</dbReference>
<dbReference type="PANTHER" id="PTHR43465">
    <property type="entry name" value="DUF1680 DOMAIN PROTEIN (AFU_ORTHOLOGUE AFUA_1G08910)"/>
    <property type="match status" value="1"/>
</dbReference>
<dbReference type="InterPro" id="IPR008928">
    <property type="entry name" value="6-hairpin_glycosidase_sf"/>
</dbReference>
<dbReference type="RefSeq" id="WP_066082825.1">
    <property type="nucleotide sequence ID" value="NZ_FRDK01000009.1"/>
</dbReference>
<comment type="caution">
    <text evidence="4">The sequence shown here is derived from an EMBL/GenBank/DDBJ whole genome shotgun (WGS) entry which is preliminary data.</text>
</comment>
<feature type="signal peptide" evidence="1">
    <location>
        <begin position="1"/>
        <end position="20"/>
    </location>
</feature>
<name>A0A167U804_9FLAO</name>
<sequence length="852" mass="96399">MKSIFLAFLFACASTGTVFSQELSINGKWKYITNTDQPEFSKANFNDSSWADLDRLEWKDDIKTTAVRVLWLRKKVFIPSSLKKEYEKTGSLSLSMGKIRQSDETYLNGKLIGSNTSGDTNRNYLIEQDHILWDKENILAIRMTHWGHFLISKTPTFKSASADLFFKYSTNLKNGDIATPIANESLYYQINISNSSTKILKGKVVAAFYSFKGEKVNAFEKDVELVAGTNTITFLYKAVTPFIKVVYTLTIPQFQYSQSWNAEYGFENIVYNKTVPQTAYLVKEKFQNPEINHLKIEGWLGEKIDINTKKRLYKVDEEAILTGFINRPGAHSWIGEHVGKFLEAACNTYANNGDARLKIQIDRTAQQLIAAQLQDGYLGTYDENSHWTSWDVWSHKYNIIGLLRYYELSGFEPALQACKKIGDLICAKFGEDPDQKNIIKSGAHVGMAATSIIDPMTDLYRFTGDKKYLDFCYYIIKSYDSSNGPRIITDLDSLKRVDKIANGKAYEMMSNIVGIIKLYRVTNDPSFLKPVLLAWNDIASKRLYITGTTSSMEHFQDDFVLPGENHVHMGEGCVTTTWLQLNYQLFCTMGDIKYLDELERSVYNHLIGAEDPQTGGVSYYTALMGKKEYGTNITCCMSSIPRGIAMIPMFVNGEINETPAFLFYEAGVYKTNLRGGVKVTFKTTTNLATDGKILISVSPSKTAKFKVLFRKPYWAKNFVIKINNKIENSEGELVSIERTWKKGDQIEISVSVPVEILEGGKSYPNRISFQLGPQVLVFDQKLNKILAEEIVLNKDTISLVKTSDKILPENWCGNQVYAMDGESKGQVIKIYLVPFADAGQTKGIITTWLKTK</sequence>
<evidence type="ECO:0008006" key="6">
    <source>
        <dbReference type="Google" id="ProtNLM"/>
    </source>
</evidence>
<accession>A0A167U804</accession>
<organism evidence="4 5">
    <name type="scientific">Flavobacterium fryxellicola</name>
    <dbReference type="NCBI Taxonomy" id="249352"/>
    <lineage>
        <taxon>Bacteria</taxon>
        <taxon>Pseudomonadati</taxon>
        <taxon>Bacteroidota</taxon>
        <taxon>Flavobacteriia</taxon>
        <taxon>Flavobacteriales</taxon>
        <taxon>Flavobacteriaceae</taxon>
        <taxon>Flavobacterium</taxon>
    </lineage>
</organism>
<dbReference type="EMBL" id="LVJE01000047">
    <property type="protein sequence ID" value="OAB25344.1"/>
    <property type="molecule type" value="Genomic_DNA"/>
</dbReference>
<evidence type="ECO:0000259" key="3">
    <source>
        <dbReference type="Pfam" id="PF20736"/>
    </source>
</evidence>
<keyword evidence="1" id="KW-0732">Signal</keyword>
<keyword evidence="5" id="KW-1185">Reference proteome</keyword>
<dbReference type="SUPFAM" id="SSF48208">
    <property type="entry name" value="Six-hairpin glycosidases"/>
    <property type="match status" value="1"/>
</dbReference>
<dbReference type="OrthoDB" id="9757939at2"/>
<evidence type="ECO:0000313" key="4">
    <source>
        <dbReference type="EMBL" id="OAB25344.1"/>
    </source>
</evidence>
<dbReference type="Pfam" id="PF20736">
    <property type="entry name" value="Glyco_hydro127M"/>
    <property type="match status" value="1"/>
</dbReference>
<feature type="domain" description="Non-reducing end beta-L-arabinofuranosidase-like GH127 middle" evidence="3">
    <location>
        <begin position="665"/>
        <end position="750"/>
    </location>
</feature>
<dbReference type="PANTHER" id="PTHR43465:SF2">
    <property type="entry name" value="DUF1680 DOMAIN PROTEIN (AFU_ORTHOLOGUE AFUA_1G08910)"/>
    <property type="match status" value="1"/>
</dbReference>
<evidence type="ECO:0000259" key="2">
    <source>
        <dbReference type="Pfam" id="PF07944"/>
    </source>
</evidence>
<dbReference type="InterPro" id="IPR008979">
    <property type="entry name" value="Galactose-bd-like_sf"/>
</dbReference>
<protein>
    <recommendedName>
        <fullName evidence="6">Six-hairpin glycosidase</fullName>
    </recommendedName>
</protein>
<dbReference type="Pfam" id="PF07944">
    <property type="entry name" value="Beta-AFase-like_GH127_cat"/>
    <property type="match status" value="1"/>
</dbReference>
<evidence type="ECO:0000313" key="5">
    <source>
        <dbReference type="Proteomes" id="UP000077164"/>
    </source>
</evidence>
<dbReference type="Proteomes" id="UP000077164">
    <property type="component" value="Unassembled WGS sequence"/>
</dbReference>
<dbReference type="AlphaFoldDB" id="A0A167U804"/>
<dbReference type="STRING" id="249352.SAMN05444395_10921"/>